<dbReference type="Proteomes" id="UP001056291">
    <property type="component" value="Chromosome"/>
</dbReference>
<name>A0ABY4W8I4_9PROT</name>
<evidence type="ECO:0000313" key="3">
    <source>
        <dbReference type="EMBL" id="USG62237.1"/>
    </source>
</evidence>
<dbReference type="EMBL" id="CP098747">
    <property type="protein sequence ID" value="USG62237.1"/>
    <property type="molecule type" value="Genomic_DNA"/>
</dbReference>
<gene>
    <name evidence="3" type="ORF">NBZ79_04505</name>
</gene>
<keyword evidence="1" id="KW-0560">Oxidoreductase</keyword>
<dbReference type="RefSeq" id="WP_251935876.1">
    <property type="nucleotide sequence ID" value="NZ_CP098747.1"/>
</dbReference>
<keyword evidence="4" id="KW-1185">Reference proteome</keyword>
<dbReference type="Pfam" id="PF00248">
    <property type="entry name" value="Aldo_ket_red"/>
    <property type="match status" value="1"/>
</dbReference>
<organism evidence="3 4">
    <name type="scientific">Sneathiella marina</name>
    <dbReference type="NCBI Taxonomy" id="2950108"/>
    <lineage>
        <taxon>Bacteria</taxon>
        <taxon>Pseudomonadati</taxon>
        <taxon>Pseudomonadota</taxon>
        <taxon>Alphaproteobacteria</taxon>
        <taxon>Sneathiellales</taxon>
        <taxon>Sneathiellaceae</taxon>
        <taxon>Sneathiella</taxon>
    </lineage>
</organism>
<dbReference type="PANTHER" id="PTHR43625">
    <property type="entry name" value="AFLATOXIN B1 ALDEHYDE REDUCTASE"/>
    <property type="match status" value="1"/>
</dbReference>
<dbReference type="InterPro" id="IPR023210">
    <property type="entry name" value="NADP_OxRdtase_dom"/>
</dbReference>
<dbReference type="SUPFAM" id="SSF51430">
    <property type="entry name" value="NAD(P)-linked oxidoreductase"/>
    <property type="match status" value="1"/>
</dbReference>
<sequence>MRTRQIGEFSVSSIGLGCMSLSFAYGDVPDTEYGAKLLHEALDTGYTMLDTAALYGNGANETLIGETLKARRNDYMLASKCGISKNEEGVRTINGKPSEIRKVCEESLRLLQTDVIDLYYLHRLDFTIPIEESVGTLSELVTEGKIRSIGLSEMSAETIRRAHAVHPISAVQSEYSLWTRNPEIAVLDTCKDIGAAFVAFSPLARAFLTGTLQDPQSLPDGDLRYGMPRFEPENYQKNLELLEEYANLAEESGCSMAQLALAWLLAKDDHIIPIPGTKNIDHMRENAGADAVTLSEEVIVCLDQLINQKTVHGSRYNAAAQSKIDTEEFA</sequence>
<dbReference type="InterPro" id="IPR020471">
    <property type="entry name" value="AKR"/>
</dbReference>
<dbReference type="InterPro" id="IPR036812">
    <property type="entry name" value="NAD(P)_OxRdtase_dom_sf"/>
</dbReference>
<dbReference type="InterPro" id="IPR050791">
    <property type="entry name" value="Aldo-Keto_reductase"/>
</dbReference>
<feature type="domain" description="NADP-dependent oxidoreductase" evidence="2">
    <location>
        <begin position="14"/>
        <end position="306"/>
    </location>
</feature>
<evidence type="ECO:0000259" key="2">
    <source>
        <dbReference type="Pfam" id="PF00248"/>
    </source>
</evidence>
<dbReference type="PANTHER" id="PTHR43625:SF40">
    <property type="entry name" value="ALDO-KETO REDUCTASE YAKC [NADP(+)]"/>
    <property type="match status" value="1"/>
</dbReference>
<evidence type="ECO:0000256" key="1">
    <source>
        <dbReference type="ARBA" id="ARBA00023002"/>
    </source>
</evidence>
<proteinExistence type="predicted"/>
<accession>A0ABY4W8I4</accession>
<dbReference type="PRINTS" id="PR00069">
    <property type="entry name" value="ALDKETRDTASE"/>
</dbReference>
<protein>
    <submittedName>
        <fullName evidence="3">Aldo/keto reductase</fullName>
    </submittedName>
</protein>
<reference evidence="3" key="1">
    <citation type="submission" date="2022-06" db="EMBL/GenBank/DDBJ databases">
        <title>Sneathiella actinostolidae sp. nov., isolated from a sea anemonein the Western Pacific Ocean.</title>
        <authorList>
            <person name="Wei M.J."/>
        </authorList>
    </citation>
    <scope>NUCLEOTIDE SEQUENCE</scope>
    <source>
        <strain evidence="3">PHK-P5</strain>
    </source>
</reference>
<dbReference type="Gene3D" id="3.20.20.100">
    <property type="entry name" value="NADP-dependent oxidoreductase domain"/>
    <property type="match status" value="1"/>
</dbReference>
<evidence type="ECO:0000313" key="4">
    <source>
        <dbReference type="Proteomes" id="UP001056291"/>
    </source>
</evidence>